<protein>
    <submittedName>
        <fullName evidence="2">Uncharacterized protein</fullName>
    </submittedName>
</protein>
<keyword evidence="3" id="KW-1185">Reference proteome</keyword>
<comment type="caution">
    <text evidence="2">The sequence shown here is derived from an EMBL/GenBank/DDBJ whole genome shotgun (WGS) entry which is preliminary data.</text>
</comment>
<dbReference type="Proteomes" id="UP000652761">
    <property type="component" value="Unassembled WGS sequence"/>
</dbReference>
<dbReference type="PANTHER" id="PTHR35162">
    <property type="entry name" value="OS08G0516600 PROTEIN"/>
    <property type="match status" value="1"/>
</dbReference>
<organism evidence="2 3">
    <name type="scientific">Colocasia esculenta</name>
    <name type="common">Wild taro</name>
    <name type="synonym">Arum esculentum</name>
    <dbReference type="NCBI Taxonomy" id="4460"/>
    <lineage>
        <taxon>Eukaryota</taxon>
        <taxon>Viridiplantae</taxon>
        <taxon>Streptophyta</taxon>
        <taxon>Embryophyta</taxon>
        <taxon>Tracheophyta</taxon>
        <taxon>Spermatophyta</taxon>
        <taxon>Magnoliopsida</taxon>
        <taxon>Liliopsida</taxon>
        <taxon>Araceae</taxon>
        <taxon>Aroideae</taxon>
        <taxon>Colocasieae</taxon>
        <taxon>Colocasia</taxon>
    </lineage>
</organism>
<dbReference type="InterPro" id="IPR053115">
    <property type="entry name" value="CDK_inhibitor"/>
</dbReference>
<sequence>MSSVAVAEEELPKIAPIRTAAAQSPRPEDGASAAPEEGKEEEACVTPRSEDHKLKPVLVCPPAPRKPRPPKRRKGAPPQGFVAVPRDLSLVFALVSDHPPKKRIRVG</sequence>
<gene>
    <name evidence="2" type="ORF">Taro_014745</name>
</gene>
<dbReference type="OrthoDB" id="662905at2759"/>
<name>A0A843UFE9_COLES</name>
<accession>A0A843UFE9</accession>
<proteinExistence type="predicted"/>
<reference evidence="2" key="1">
    <citation type="submission" date="2017-07" db="EMBL/GenBank/DDBJ databases">
        <title>Taro Niue Genome Assembly and Annotation.</title>
        <authorList>
            <person name="Atibalentja N."/>
            <person name="Keating K."/>
            <person name="Fields C.J."/>
        </authorList>
    </citation>
    <scope>NUCLEOTIDE SEQUENCE</scope>
    <source>
        <strain evidence="2">Niue_2</strain>
        <tissue evidence="2">Leaf</tissue>
    </source>
</reference>
<dbReference type="PANTHER" id="PTHR35162:SF2">
    <property type="entry name" value="OS08G0516600 PROTEIN"/>
    <property type="match status" value="1"/>
</dbReference>
<feature type="region of interest" description="Disordered" evidence="1">
    <location>
        <begin position="1"/>
        <end position="81"/>
    </location>
</feature>
<dbReference type="AlphaFoldDB" id="A0A843UFE9"/>
<feature type="compositionally biased region" description="Basic residues" evidence="1">
    <location>
        <begin position="65"/>
        <end position="75"/>
    </location>
</feature>
<dbReference type="EMBL" id="NMUH01000621">
    <property type="protein sequence ID" value="MQL82278.1"/>
    <property type="molecule type" value="Genomic_DNA"/>
</dbReference>
<evidence type="ECO:0000313" key="3">
    <source>
        <dbReference type="Proteomes" id="UP000652761"/>
    </source>
</evidence>
<evidence type="ECO:0000256" key="1">
    <source>
        <dbReference type="SAM" id="MobiDB-lite"/>
    </source>
</evidence>
<evidence type="ECO:0000313" key="2">
    <source>
        <dbReference type="EMBL" id="MQL82278.1"/>
    </source>
</evidence>